<reference evidence="2" key="1">
    <citation type="submission" date="2021-02" db="EMBL/GenBank/DDBJ databases">
        <authorList>
            <person name="Vanwijnsberghe S."/>
        </authorList>
    </citation>
    <scope>NUCLEOTIDE SEQUENCE</scope>
    <source>
        <strain evidence="2">R-70211</strain>
    </source>
</reference>
<dbReference type="EMBL" id="CAJNAS010000026">
    <property type="protein sequence ID" value="CAE6955856.1"/>
    <property type="molecule type" value="Genomic_DNA"/>
</dbReference>
<proteinExistence type="predicted"/>
<protein>
    <recommendedName>
        <fullName evidence="4">DUF5666 domain-containing protein</fullName>
    </recommendedName>
</protein>
<gene>
    <name evidence="2" type="ORF">R70211_06565</name>
</gene>
<dbReference type="RefSeq" id="WP_201080940.1">
    <property type="nucleotide sequence ID" value="NZ_CAJNAY010000024.1"/>
</dbReference>
<accession>A0A9N8R4H4</accession>
<name>A0A9N8R4H4_9BURK</name>
<evidence type="ECO:0008006" key="4">
    <source>
        <dbReference type="Google" id="ProtNLM"/>
    </source>
</evidence>
<dbReference type="Proteomes" id="UP000675121">
    <property type="component" value="Unassembled WGS sequence"/>
</dbReference>
<keyword evidence="1" id="KW-0732">Signal</keyword>
<evidence type="ECO:0000313" key="3">
    <source>
        <dbReference type="Proteomes" id="UP000675121"/>
    </source>
</evidence>
<comment type="caution">
    <text evidence="2">The sequence shown here is derived from an EMBL/GenBank/DDBJ whole genome shotgun (WGS) entry which is preliminary data.</text>
</comment>
<feature type="signal peptide" evidence="1">
    <location>
        <begin position="1"/>
        <end position="32"/>
    </location>
</feature>
<dbReference type="AlphaFoldDB" id="A0A9N8R4H4"/>
<feature type="chain" id="PRO_5040286479" description="DUF5666 domain-containing protein" evidence="1">
    <location>
        <begin position="33"/>
        <end position="207"/>
    </location>
</feature>
<sequence length="207" mass="21718">MLYHSSNLSSVGKRCAAIAVVVGLSSWLSVCAAADSVASAPAPTAQSGAAVDNESGTVSFIDKQNSIIVVSVNGGQQLSLNAKEHADVLDRVRIGDKIAISYQEPYVTGLTRTKGAPLTHLTHTVKVTKSAANAGPDGFEAVRTYNGVVEITAINRKQHVLTFADKSNADHSIKVIDPALVKVVGSLARHDHVQIGYESAVTVTFAR</sequence>
<organism evidence="2 3">
    <name type="scientific">Paraburkholderia domus</name>
    <dbReference type="NCBI Taxonomy" id="2793075"/>
    <lineage>
        <taxon>Bacteria</taxon>
        <taxon>Pseudomonadati</taxon>
        <taxon>Pseudomonadota</taxon>
        <taxon>Betaproteobacteria</taxon>
        <taxon>Burkholderiales</taxon>
        <taxon>Burkholderiaceae</taxon>
        <taxon>Paraburkholderia</taxon>
    </lineage>
</organism>
<keyword evidence="3" id="KW-1185">Reference proteome</keyword>
<evidence type="ECO:0000313" key="2">
    <source>
        <dbReference type="EMBL" id="CAE6955856.1"/>
    </source>
</evidence>
<evidence type="ECO:0000256" key="1">
    <source>
        <dbReference type="SAM" id="SignalP"/>
    </source>
</evidence>